<reference evidence="2" key="1">
    <citation type="submission" date="2016-11" db="UniProtKB">
        <authorList>
            <consortium name="WormBaseParasite"/>
        </authorList>
    </citation>
    <scope>IDENTIFICATION</scope>
    <source>
        <strain evidence="2">KR3021</strain>
    </source>
</reference>
<protein>
    <submittedName>
        <fullName evidence="2">DUF2254 domain-containing protein</fullName>
    </submittedName>
</protein>
<dbReference type="Proteomes" id="UP000095286">
    <property type="component" value="Unplaced"/>
</dbReference>
<dbReference type="WBParaSite" id="RSKR_0000163700.1">
    <property type="protein sequence ID" value="RSKR_0000163700.1"/>
    <property type="gene ID" value="RSKR_0000163700"/>
</dbReference>
<sequence length="83" mass="9877">MFVRTIPQDTFKPHLKNWLSQDSVIVTIISTVVICLTIIQMFLSTKAFRYFELRDEIYTIPTFKVDRIRPEFGHVIHHGHIYI</sequence>
<evidence type="ECO:0000313" key="2">
    <source>
        <dbReference type="WBParaSite" id="RSKR_0000163700.1"/>
    </source>
</evidence>
<proteinExistence type="predicted"/>
<name>A0AC35TL27_9BILA</name>
<organism evidence="1 2">
    <name type="scientific">Rhabditophanes sp. KR3021</name>
    <dbReference type="NCBI Taxonomy" id="114890"/>
    <lineage>
        <taxon>Eukaryota</taxon>
        <taxon>Metazoa</taxon>
        <taxon>Ecdysozoa</taxon>
        <taxon>Nematoda</taxon>
        <taxon>Chromadorea</taxon>
        <taxon>Rhabditida</taxon>
        <taxon>Tylenchina</taxon>
        <taxon>Panagrolaimomorpha</taxon>
        <taxon>Strongyloidoidea</taxon>
        <taxon>Alloionematidae</taxon>
        <taxon>Rhabditophanes</taxon>
    </lineage>
</organism>
<evidence type="ECO:0000313" key="1">
    <source>
        <dbReference type="Proteomes" id="UP000095286"/>
    </source>
</evidence>
<accession>A0AC35TL27</accession>